<accession>L5MAT4</accession>
<sequence length="66" mass="7450">MSSTLLSKEYQPCEQPAPGLRAAASCALPLSKEQQLCERPAPPSKEQQPRKQPDWYEEQQLHEQSA</sequence>
<dbReference type="AlphaFoldDB" id="L5MAT4"/>
<evidence type="ECO:0000256" key="1">
    <source>
        <dbReference type="SAM" id="MobiDB-lite"/>
    </source>
</evidence>
<gene>
    <name evidence="2" type="ORF">MDA_GLEAN10002711</name>
</gene>
<feature type="region of interest" description="Disordered" evidence="1">
    <location>
        <begin position="34"/>
        <end position="66"/>
    </location>
</feature>
<protein>
    <submittedName>
        <fullName evidence="2">Uncharacterized protein</fullName>
    </submittedName>
</protein>
<keyword evidence="3" id="KW-1185">Reference proteome</keyword>
<proteinExistence type="predicted"/>
<evidence type="ECO:0000313" key="2">
    <source>
        <dbReference type="EMBL" id="ELK35719.1"/>
    </source>
</evidence>
<dbReference type="Proteomes" id="UP000010556">
    <property type="component" value="Unassembled WGS sequence"/>
</dbReference>
<feature type="compositionally biased region" description="Basic and acidic residues" evidence="1">
    <location>
        <begin position="47"/>
        <end position="66"/>
    </location>
</feature>
<evidence type="ECO:0000313" key="3">
    <source>
        <dbReference type="Proteomes" id="UP000010556"/>
    </source>
</evidence>
<organism evidence="2 3">
    <name type="scientific">Myotis davidii</name>
    <name type="common">David's myotis</name>
    <dbReference type="NCBI Taxonomy" id="225400"/>
    <lineage>
        <taxon>Eukaryota</taxon>
        <taxon>Metazoa</taxon>
        <taxon>Chordata</taxon>
        <taxon>Craniata</taxon>
        <taxon>Vertebrata</taxon>
        <taxon>Euteleostomi</taxon>
        <taxon>Mammalia</taxon>
        <taxon>Eutheria</taxon>
        <taxon>Laurasiatheria</taxon>
        <taxon>Chiroptera</taxon>
        <taxon>Yangochiroptera</taxon>
        <taxon>Vespertilionidae</taxon>
        <taxon>Myotis</taxon>
    </lineage>
</organism>
<name>L5MAT4_MYODS</name>
<dbReference type="EMBL" id="KB102273">
    <property type="protein sequence ID" value="ELK35719.1"/>
    <property type="molecule type" value="Genomic_DNA"/>
</dbReference>
<reference evidence="3" key="1">
    <citation type="journal article" date="2013" name="Science">
        <title>Comparative analysis of bat genomes provides insight into the evolution of flight and immunity.</title>
        <authorList>
            <person name="Zhang G."/>
            <person name="Cowled C."/>
            <person name="Shi Z."/>
            <person name="Huang Z."/>
            <person name="Bishop-Lilly K.A."/>
            <person name="Fang X."/>
            <person name="Wynne J.W."/>
            <person name="Xiong Z."/>
            <person name="Baker M.L."/>
            <person name="Zhao W."/>
            <person name="Tachedjian M."/>
            <person name="Zhu Y."/>
            <person name="Zhou P."/>
            <person name="Jiang X."/>
            <person name="Ng J."/>
            <person name="Yang L."/>
            <person name="Wu L."/>
            <person name="Xiao J."/>
            <person name="Feng Y."/>
            <person name="Chen Y."/>
            <person name="Sun X."/>
            <person name="Zhang Y."/>
            <person name="Marsh G.A."/>
            <person name="Crameri G."/>
            <person name="Broder C.C."/>
            <person name="Frey K.G."/>
            <person name="Wang L.F."/>
            <person name="Wang J."/>
        </authorList>
    </citation>
    <scope>NUCLEOTIDE SEQUENCE [LARGE SCALE GENOMIC DNA]</scope>
</reference>